<evidence type="ECO:0000313" key="2">
    <source>
        <dbReference type="RefSeq" id="XP_075098461.1"/>
    </source>
</evidence>
<keyword evidence="1" id="KW-1185">Reference proteome</keyword>
<evidence type="ECO:0000313" key="1">
    <source>
        <dbReference type="Proteomes" id="UP000790787"/>
    </source>
</evidence>
<gene>
    <name evidence="2" type="primary">LOC107818760</name>
</gene>
<organism evidence="1 2">
    <name type="scientific">Nicotiana tabacum</name>
    <name type="common">Common tobacco</name>
    <dbReference type="NCBI Taxonomy" id="4097"/>
    <lineage>
        <taxon>Eukaryota</taxon>
        <taxon>Viridiplantae</taxon>
        <taxon>Streptophyta</taxon>
        <taxon>Embryophyta</taxon>
        <taxon>Tracheophyta</taxon>
        <taxon>Spermatophyta</taxon>
        <taxon>Magnoliopsida</taxon>
        <taxon>eudicotyledons</taxon>
        <taxon>Gunneridae</taxon>
        <taxon>Pentapetalae</taxon>
        <taxon>asterids</taxon>
        <taxon>lamiids</taxon>
        <taxon>Solanales</taxon>
        <taxon>Solanaceae</taxon>
        <taxon>Nicotianoideae</taxon>
        <taxon>Nicotianeae</taxon>
        <taxon>Nicotiana</taxon>
    </lineage>
</organism>
<sequence length="929" mass="107431">MWNLIGTLIDYTIAAHFRVRACYLSALLFPYLPLKGHNWNRTYMAYPSIASLMRTIKSLLTSNSPVQSIICNHREEILALHEKVSSLEVFLKNFEKSNASRKMTDLEAQIKEVVNVVEHTIQLRITEMVVANDEIQEEKAHKRFCYSLQQVAQHIDRVLNESSKDMVGRADQRKRLLDDLTRGFNDEPKVIPIVGMGGIGKTTLAKDVFDDVTIRSHFDVRAWATISKEHNVKDILVSLLRSTKEKDGIIHIEDETELPLMLQKSLKGKRYLIVLDDIWKNEAWDDVRLCFPSENKGSRILLTTRNIEVACSAGTENLSLRLDFMNPDESWNLFKSIIPANEALPSEFETVGKQIVEKCQGLPLTTVVVAGLLSKCKRTIEVWKNVAKDVKSFVKNDRDKQCQHVLGLSYNHLTSDLKPCLLYFGIFPEDSEISVKRLVRLWTAEGFLKSEEEAEKCLQELIDRCLVLVSRKSRYETKIRSCKVHDLIYELCLREAEKRTFFVINDIVFNDEPNHVPYHHLNRHKMRRFMGWTDDILRRGSYRALLTPRHRRKTDDDDNNSLKRTRSIFSFCRDSSTFTLKSELTHFNLIRILDLSCIKINIFPPQILCLIWLRYLVLHSRRGVFNIPPEISRLWNLQTFIVGGYHLTSTILPEQIWGLMQLRHLELSSFHLPNPPIVSVEEEKCLDFSNLHTISGLSLSCCTKEVISGIRNVRKLRINRGDEYESFQACRLFDNFVHLHQLETLSLELEFRGVLDEISPATIPSIKSFPPMLKKLKLYGTDLRWEDLNIIGELPNLEILKLKRYACRGEEWHPTEKGFTQLKLLLIEYNDLKYWNSPNDNFPVLERLVIRDCSELEDIPIDFAYIDSLQQIELTDCTPELEASAARIQHEQEENLGKKPVDVLISSGAHSAAKAEEEEDGEEEEEDEL</sequence>
<reference evidence="2" key="2">
    <citation type="submission" date="2025-08" db="UniProtKB">
        <authorList>
            <consortium name="RefSeq"/>
        </authorList>
    </citation>
    <scope>IDENTIFICATION</scope>
    <source>
        <tissue evidence="2">Leaf</tissue>
    </source>
</reference>
<proteinExistence type="predicted"/>
<accession>A0AC58TML5</accession>
<name>A0AC58TML5_TOBAC</name>
<reference evidence="1" key="1">
    <citation type="journal article" date="2014" name="Nat. Commun.">
        <title>The tobacco genome sequence and its comparison with those of tomato and potato.</title>
        <authorList>
            <person name="Sierro N."/>
            <person name="Battey J.N."/>
            <person name="Ouadi S."/>
            <person name="Bakaher N."/>
            <person name="Bovet L."/>
            <person name="Willig A."/>
            <person name="Goepfert S."/>
            <person name="Peitsch M.C."/>
            <person name="Ivanov N.V."/>
        </authorList>
    </citation>
    <scope>NUCLEOTIDE SEQUENCE [LARGE SCALE GENOMIC DNA]</scope>
</reference>
<protein>
    <submittedName>
        <fullName evidence="2">Late blight resistance protein homolog R1A-3 isoform X1</fullName>
    </submittedName>
</protein>
<dbReference type="RefSeq" id="XP_075098461.1">
    <property type="nucleotide sequence ID" value="XM_075242360.1"/>
</dbReference>
<dbReference type="Proteomes" id="UP000790787">
    <property type="component" value="Chromosome 21"/>
</dbReference>